<evidence type="ECO:0000256" key="4">
    <source>
        <dbReference type="PROSITE-ProRule" id="PRU00335"/>
    </source>
</evidence>
<dbReference type="SUPFAM" id="SSF46689">
    <property type="entry name" value="Homeodomain-like"/>
    <property type="match status" value="1"/>
</dbReference>
<dbReference type="Pfam" id="PF21993">
    <property type="entry name" value="TetR_C_13_2"/>
    <property type="match status" value="1"/>
</dbReference>
<feature type="domain" description="HTH tetR-type" evidence="5">
    <location>
        <begin position="1"/>
        <end position="55"/>
    </location>
</feature>
<dbReference type="Gene3D" id="1.10.357.10">
    <property type="entry name" value="Tetracycline Repressor, domain 2"/>
    <property type="match status" value="1"/>
</dbReference>
<dbReference type="InterPro" id="IPR001647">
    <property type="entry name" value="HTH_TetR"/>
</dbReference>
<dbReference type="PROSITE" id="PS50977">
    <property type="entry name" value="HTH_TETR_2"/>
    <property type="match status" value="1"/>
</dbReference>
<feature type="DNA-binding region" description="H-T-H motif" evidence="4">
    <location>
        <begin position="18"/>
        <end position="37"/>
    </location>
</feature>
<evidence type="ECO:0000313" key="6">
    <source>
        <dbReference type="EMBL" id="GFJ82916.1"/>
    </source>
</evidence>
<evidence type="ECO:0000256" key="1">
    <source>
        <dbReference type="ARBA" id="ARBA00023015"/>
    </source>
</evidence>
<dbReference type="Pfam" id="PF00440">
    <property type="entry name" value="TetR_N"/>
    <property type="match status" value="1"/>
</dbReference>
<dbReference type="InterPro" id="IPR036271">
    <property type="entry name" value="Tet_transcr_reg_TetR-rel_C_sf"/>
</dbReference>
<keyword evidence="3" id="KW-0804">Transcription</keyword>
<evidence type="ECO:0000259" key="5">
    <source>
        <dbReference type="PROSITE" id="PS50977"/>
    </source>
</evidence>
<dbReference type="InterPro" id="IPR054156">
    <property type="entry name" value="YxaF_TetR_C"/>
</dbReference>
<accession>A0A6V8KLV2</accession>
<proteinExistence type="predicted"/>
<reference evidence="6 7" key="1">
    <citation type="submission" date="2020-03" db="EMBL/GenBank/DDBJ databases">
        <title>Whole genome shotgun sequence of Phytohabitans houttuyneae NBRC 108639.</title>
        <authorList>
            <person name="Komaki H."/>
            <person name="Tamura T."/>
        </authorList>
    </citation>
    <scope>NUCLEOTIDE SEQUENCE [LARGE SCALE GENOMIC DNA]</scope>
    <source>
        <strain evidence="6 7">NBRC 108639</strain>
    </source>
</reference>
<dbReference type="PRINTS" id="PR00455">
    <property type="entry name" value="HTHTETR"/>
</dbReference>
<keyword evidence="7" id="KW-1185">Reference proteome</keyword>
<dbReference type="GO" id="GO:0003677">
    <property type="term" value="F:DNA binding"/>
    <property type="evidence" value="ECO:0007669"/>
    <property type="project" value="UniProtKB-UniRule"/>
</dbReference>
<keyword evidence="1" id="KW-0805">Transcription regulation</keyword>
<dbReference type="PANTHER" id="PTHR47506:SF3">
    <property type="entry name" value="HTH-TYPE TRANSCRIPTIONAL REGULATOR LMRA"/>
    <property type="match status" value="1"/>
</dbReference>
<comment type="caution">
    <text evidence="6">The sequence shown here is derived from an EMBL/GenBank/DDBJ whole genome shotgun (WGS) entry which is preliminary data.</text>
</comment>
<dbReference type="EMBL" id="BLPF01000002">
    <property type="protein sequence ID" value="GFJ82916.1"/>
    <property type="molecule type" value="Genomic_DNA"/>
</dbReference>
<dbReference type="InterPro" id="IPR009057">
    <property type="entry name" value="Homeodomain-like_sf"/>
</dbReference>
<evidence type="ECO:0000313" key="7">
    <source>
        <dbReference type="Proteomes" id="UP000482800"/>
    </source>
</evidence>
<organism evidence="6 7">
    <name type="scientific">Phytohabitans houttuyneae</name>
    <dbReference type="NCBI Taxonomy" id="1076126"/>
    <lineage>
        <taxon>Bacteria</taxon>
        <taxon>Bacillati</taxon>
        <taxon>Actinomycetota</taxon>
        <taxon>Actinomycetes</taxon>
        <taxon>Micromonosporales</taxon>
        <taxon>Micromonosporaceae</taxon>
    </lineage>
</organism>
<evidence type="ECO:0000256" key="3">
    <source>
        <dbReference type="ARBA" id="ARBA00023163"/>
    </source>
</evidence>
<dbReference type="Proteomes" id="UP000482800">
    <property type="component" value="Unassembled WGS sequence"/>
</dbReference>
<keyword evidence="2 4" id="KW-0238">DNA-binding</keyword>
<protein>
    <submittedName>
        <fullName evidence="6">Putative TetR-family transcriptional regulator</fullName>
    </submittedName>
</protein>
<dbReference type="AlphaFoldDB" id="A0A6V8KLV2"/>
<dbReference type="SUPFAM" id="SSF48498">
    <property type="entry name" value="Tetracyclin repressor-like, C-terminal domain"/>
    <property type="match status" value="1"/>
</dbReference>
<dbReference type="PANTHER" id="PTHR47506">
    <property type="entry name" value="TRANSCRIPTIONAL REGULATORY PROTEIN"/>
    <property type="match status" value="1"/>
</dbReference>
<evidence type="ECO:0000256" key="2">
    <source>
        <dbReference type="ARBA" id="ARBA00023125"/>
    </source>
</evidence>
<reference evidence="6 7" key="2">
    <citation type="submission" date="2020-03" db="EMBL/GenBank/DDBJ databases">
        <authorList>
            <person name="Ichikawa N."/>
            <person name="Kimura A."/>
            <person name="Kitahashi Y."/>
            <person name="Uohara A."/>
        </authorList>
    </citation>
    <scope>NUCLEOTIDE SEQUENCE [LARGE SCALE GENOMIC DNA]</scope>
    <source>
        <strain evidence="6 7">NBRC 108639</strain>
    </source>
</reference>
<gene>
    <name evidence="6" type="ORF">Phou_070960</name>
</gene>
<sequence>MVRAAVELFRERGYAATSFHDVIERSGAPRGSIYHHFPEGKQQLAREAIHWYAERTIRALDRAVAAGSALDVLDLFVAASRDSLVASDFTAGCAIAGVTLDLGIAEEPIRTSVAVAFERWRDALADVFGREGATPAQARRLAHFVVAAAEGALLLARAQRDAQPIDDVAVELRTHVRAALAG</sequence>
<name>A0A6V8KLV2_9ACTN</name>